<protein>
    <submittedName>
        <fullName evidence="1">Uncharacterized protein</fullName>
    </submittedName>
</protein>
<dbReference type="EMBL" id="BMWV01000028">
    <property type="protein sequence ID" value="GGY69859.1"/>
    <property type="molecule type" value="Genomic_DNA"/>
</dbReference>
<evidence type="ECO:0000313" key="1">
    <source>
        <dbReference type="EMBL" id="GGY69859.1"/>
    </source>
</evidence>
<dbReference type="EMBL" id="CP036401">
    <property type="protein sequence ID" value="QBI03109.1"/>
    <property type="molecule type" value="Genomic_DNA"/>
</dbReference>
<name>A0A411X2B2_9BURK</name>
<dbReference type="AlphaFoldDB" id="A0A411X2B2"/>
<reference evidence="1" key="3">
    <citation type="submission" date="2022-12" db="EMBL/GenBank/DDBJ databases">
        <authorList>
            <person name="Sun Q."/>
            <person name="Kim S."/>
        </authorList>
    </citation>
    <scope>NUCLEOTIDE SEQUENCE</scope>
    <source>
        <strain evidence="1">KCTC 12343</strain>
    </source>
</reference>
<keyword evidence="3" id="KW-1185">Reference proteome</keyword>
<gene>
    <name evidence="2" type="ORF">EYF70_21435</name>
    <name evidence="1" type="ORF">GCM10007387_59770</name>
</gene>
<evidence type="ECO:0000313" key="4">
    <source>
        <dbReference type="Proteomes" id="UP000628442"/>
    </source>
</evidence>
<reference evidence="2 3" key="2">
    <citation type="submission" date="2019-02" db="EMBL/GenBank/DDBJ databases">
        <title>Draft Genome Sequences of Six Type Strains of the Genus Massilia.</title>
        <authorList>
            <person name="Miess H."/>
            <person name="Frediansyhah A."/>
            <person name="Gross H."/>
        </authorList>
    </citation>
    <scope>NUCLEOTIDE SEQUENCE [LARGE SCALE GENOMIC DNA]</scope>
    <source>
        <strain evidence="2 3">DSM 17472</strain>
    </source>
</reference>
<accession>A0A411X2B2</accession>
<dbReference type="RefSeq" id="WP_131147215.1">
    <property type="nucleotide sequence ID" value="NZ_BMWV01000028.1"/>
</dbReference>
<sequence length="400" mass="44997">MNNLRPLTVIVSEIEGCFSEHKHSLDMPLYDLVYQIGVPKEKRFSYLGAMKELFLRNDVVATTISYENFQKKTNEFVLKSRRDGEQHSDSTIKSYLQSLIKRPIGSMRVFTELSGTSLKTEKPIDLGVYRIYDVKKHSQEIAGDSFQSHDGLHLEFGGASTLISVVVQARDAVLAQEAGASMFKQFESALSYMINNRTSGSGVRVSSGGRFQRIYACSPDGERSGRAQKLESGVQPDIGDHYFCSAELGHKYFWEITSIDKKNRSEVQNRLVAAVDWVGQALLERSSENSLLKAAISVEILFNADKDQVVRTISESVGQICGENPESKMHIEKEIKGLYTLRSQLVHGGKHTVTPQEAHDFVNYAVNCVHLMLTEPDLVFLKTKKDLAEYFARLRYGYKS</sequence>
<dbReference type="Proteomes" id="UP000628442">
    <property type="component" value="Unassembled WGS sequence"/>
</dbReference>
<evidence type="ECO:0000313" key="3">
    <source>
        <dbReference type="Proteomes" id="UP000292307"/>
    </source>
</evidence>
<organism evidence="1 4">
    <name type="scientific">Pseudoduganella albidiflava</name>
    <dbReference type="NCBI Taxonomy" id="321983"/>
    <lineage>
        <taxon>Bacteria</taxon>
        <taxon>Pseudomonadati</taxon>
        <taxon>Pseudomonadota</taxon>
        <taxon>Betaproteobacteria</taxon>
        <taxon>Burkholderiales</taxon>
        <taxon>Oxalobacteraceae</taxon>
        <taxon>Telluria group</taxon>
        <taxon>Pseudoduganella</taxon>
    </lineage>
</organism>
<proteinExistence type="predicted"/>
<reference evidence="1" key="1">
    <citation type="journal article" date="2014" name="Int. J. Syst. Evol. Microbiol.">
        <title>Complete genome sequence of Corynebacterium casei LMG S-19264T (=DSM 44701T), isolated from a smear-ripened cheese.</title>
        <authorList>
            <consortium name="US DOE Joint Genome Institute (JGI-PGF)"/>
            <person name="Walter F."/>
            <person name="Albersmeier A."/>
            <person name="Kalinowski J."/>
            <person name="Ruckert C."/>
        </authorList>
    </citation>
    <scope>NUCLEOTIDE SEQUENCE</scope>
    <source>
        <strain evidence="1">KCTC 12343</strain>
    </source>
</reference>
<dbReference type="Proteomes" id="UP000292307">
    <property type="component" value="Chromosome"/>
</dbReference>
<evidence type="ECO:0000313" key="2">
    <source>
        <dbReference type="EMBL" id="QBI03109.1"/>
    </source>
</evidence>
<dbReference type="OrthoDB" id="8477025at2"/>